<dbReference type="InterPro" id="IPR000719">
    <property type="entry name" value="Prot_kinase_dom"/>
</dbReference>
<evidence type="ECO:0000256" key="4">
    <source>
        <dbReference type="ARBA" id="ARBA00022777"/>
    </source>
</evidence>
<proteinExistence type="predicted"/>
<feature type="domain" description="Protein kinase" evidence="8">
    <location>
        <begin position="295"/>
        <end position="570"/>
    </location>
</feature>
<keyword evidence="2" id="KW-0808">Transferase</keyword>
<comment type="caution">
    <text evidence="9">The sequence shown here is derived from an EMBL/GenBank/DDBJ whole genome shotgun (WGS) entry which is preliminary data.</text>
</comment>
<keyword evidence="3 6" id="KW-0547">Nucleotide-binding</keyword>
<organism evidence="9 10">
    <name type="scientific">Penstemon davidsonii</name>
    <dbReference type="NCBI Taxonomy" id="160366"/>
    <lineage>
        <taxon>Eukaryota</taxon>
        <taxon>Viridiplantae</taxon>
        <taxon>Streptophyta</taxon>
        <taxon>Embryophyta</taxon>
        <taxon>Tracheophyta</taxon>
        <taxon>Spermatophyta</taxon>
        <taxon>Magnoliopsida</taxon>
        <taxon>eudicotyledons</taxon>
        <taxon>Gunneridae</taxon>
        <taxon>Pentapetalae</taxon>
        <taxon>asterids</taxon>
        <taxon>lamiids</taxon>
        <taxon>Lamiales</taxon>
        <taxon>Plantaginaceae</taxon>
        <taxon>Cheloneae</taxon>
        <taxon>Penstemon</taxon>
    </lineage>
</organism>
<keyword evidence="5 6" id="KW-0067">ATP-binding</keyword>
<evidence type="ECO:0000256" key="1">
    <source>
        <dbReference type="ARBA" id="ARBA00022527"/>
    </source>
</evidence>
<evidence type="ECO:0000256" key="2">
    <source>
        <dbReference type="ARBA" id="ARBA00022679"/>
    </source>
</evidence>
<dbReference type="InterPro" id="IPR029466">
    <property type="entry name" value="NAM-associated_C"/>
</dbReference>
<evidence type="ECO:0000313" key="10">
    <source>
        <dbReference type="Proteomes" id="UP001291926"/>
    </source>
</evidence>
<protein>
    <recommendedName>
        <fullName evidence="8">Protein kinase domain-containing protein</fullName>
    </recommendedName>
</protein>
<dbReference type="Pfam" id="PF14303">
    <property type="entry name" value="NAM-associated"/>
    <property type="match status" value="1"/>
</dbReference>
<gene>
    <name evidence="9" type="ORF">RD792_003371</name>
</gene>
<dbReference type="PROSITE" id="PS50011">
    <property type="entry name" value="PROTEIN_KINASE_DOM"/>
    <property type="match status" value="1"/>
</dbReference>
<evidence type="ECO:0000259" key="8">
    <source>
        <dbReference type="PROSITE" id="PS50011"/>
    </source>
</evidence>
<evidence type="ECO:0000256" key="6">
    <source>
        <dbReference type="PROSITE-ProRule" id="PRU10141"/>
    </source>
</evidence>
<feature type="compositionally biased region" description="Polar residues" evidence="7">
    <location>
        <begin position="204"/>
        <end position="215"/>
    </location>
</feature>
<dbReference type="SUPFAM" id="SSF56112">
    <property type="entry name" value="Protein kinase-like (PK-like)"/>
    <property type="match status" value="1"/>
</dbReference>
<evidence type="ECO:0000256" key="7">
    <source>
        <dbReference type="SAM" id="MobiDB-lite"/>
    </source>
</evidence>
<feature type="compositionally biased region" description="Polar residues" evidence="7">
    <location>
        <begin position="39"/>
        <end position="50"/>
    </location>
</feature>
<feature type="region of interest" description="Disordered" evidence="7">
    <location>
        <begin position="195"/>
        <end position="219"/>
    </location>
</feature>
<dbReference type="Proteomes" id="UP001291926">
    <property type="component" value="Unassembled WGS sequence"/>
</dbReference>
<dbReference type="SMART" id="SM00220">
    <property type="entry name" value="S_TKc"/>
    <property type="match status" value="1"/>
</dbReference>
<dbReference type="PANTHER" id="PTHR47987:SF12">
    <property type="entry name" value="PROTEIN KINASE FAMILY PROTEIN"/>
    <property type="match status" value="1"/>
</dbReference>
<dbReference type="InterPro" id="IPR008271">
    <property type="entry name" value="Ser/Thr_kinase_AS"/>
</dbReference>
<keyword evidence="10" id="KW-1185">Reference proteome</keyword>
<evidence type="ECO:0000313" key="9">
    <source>
        <dbReference type="EMBL" id="KAK4492558.1"/>
    </source>
</evidence>
<name>A0ABR0DTK4_9LAMI</name>
<evidence type="ECO:0000256" key="3">
    <source>
        <dbReference type="ARBA" id="ARBA00022741"/>
    </source>
</evidence>
<dbReference type="InterPro" id="IPR001245">
    <property type="entry name" value="Ser-Thr/Tyr_kinase_cat_dom"/>
</dbReference>
<dbReference type="Pfam" id="PF07714">
    <property type="entry name" value="PK_Tyr_Ser-Thr"/>
    <property type="match status" value="1"/>
</dbReference>
<sequence length="574" mass="65375">MLGMSSQPTLDREEGIYYPSPPLNDFSPSQTEPNEENLETPSSHQYSVRPTGTKSAKKAKGKASSSLEKTAQFNERMRQMSKTAVFLEAGCQKRHEDNLQQKTIDDEKRERENEAKRIDDQIANEYRIMSMDCSSYTPDTKAYWKGLRKEIKKNGLQNAYFQVHLESSEFQIEVMEEKEKSKPYSPDTVLEDFLRSAESETDSSKPSTSDSQTQIEAKPSSKLSEFFQFLRFKSHKKLPNLHPINALKFSKRFSSSMRGGFNGVPNPFTDCNLNYFKPQWKNFTFAELQTATHNFSQGCLIGKGGYAEVYRGCLFGGQLVAIKRLTKGSQEERTGDFLSELGIMAHVNHPNTAKLIGYGVEGGMYLVLELSPLGSLASMLHNSREKMEWDIRYKIALGIAKGLLYLHEGCQRRIIHRDIKAANILLTEDFEPQICDFGLAKWLPERWTHLTVSKFEGTFGYLAPEFLMHGIVDEKTDVFAFGVLLLELITGRKALDYSQQSLVMWAKPLLKKNKIRELVDPSLAEDYNSVHMNLVTLAASLCVQQSSVKRPRMSQAYSIASKRKLWESRFDQKM</sequence>
<dbReference type="Gene3D" id="3.30.200.20">
    <property type="entry name" value="Phosphorylase Kinase, domain 1"/>
    <property type="match status" value="1"/>
</dbReference>
<dbReference type="PANTHER" id="PTHR47987">
    <property type="entry name" value="OS08G0249100 PROTEIN"/>
    <property type="match status" value="1"/>
</dbReference>
<reference evidence="9 10" key="1">
    <citation type="journal article" date="2023" name="bioRxiv">
        <title>Genome report: Whole genome sequence and annotation of Penstemon davidsonii.</title>
        <authorList>
            <person name="Ostevik K.L."/>
            <person name="Alabady M."/>
            <person name="Zhang M."/>
            <person name="Rausher M.D."/>
        </authorList>
    </citation>
    <scope>NUCLEOTIDE SEQUENCE [LARGE SCALE GENOMIC DNA]</scope>
    <source>
        <strain evidence="9">DNT005</strain>
        <tissue evidence="9">Whole leaf</tissue>
    </source>
</reference>
<dbReference type="PROSITE" id="PS00107">
    <property type="entry name" value="PROTEIN_KINASE_ATP"/>
    <property type="match status" value="1"/>
</dbReference>
<feature type="binding site" evidence="6">
    <location>
        <position position="323"/>
    </location>
    <ligand>
        <name>ATP</name>
        <dbReference type="ChEBI" id="CHEBI:30616"/>
    </ligand>
</feature>
<keyword evidence="1" id="KW-0723">Serine/threonine-protein kinase</keyword>
<accession>A0ABR0DTK4</accession>
<dbReference type="InterPro" id="IPR017441">
    <property type="entry name" value="Protein_kinase_ATP_BS"/>
</dbReference>
<dbReference type="InterPro" id="IPR046958">
    <property type="entry name" value="RBK1/2/STUNTED"/>
</dbReference>
<evidence type="ECO:0000256" key="5">
    <source>
        <dbReference type="ARBA" id="ARBA00022840"/>
    </source>
</evidence>
<dbReference type="Gene3D" id="1.10.510.10">
    <property type="entry name" value="Transferase(Phosphotransferase) domain 1"/>
    <property type="match status" value="1"/>
</dbReference>
<dbReference type="EMBL" id="JAYDYQ010001087">
    <property type="protein sequence ID" value="KAK4492558.1"/>
    <property type="molecule type" value="Genomic_DNA"/>
</dbReference>
<keyword evidence="4" id="KW-0418">Kinase</keyword>
<dbReference type="PROSITE" id="PS00108">
    <property type="entry name" value="PROTEIN_KINASE_ST"/>
    <property type="match status" value="1"/>
</dbReference>
<feature type="region of interest" description="Disordered" evidence="7">
    <location>
        <begin position="1"/>
        <end position="73"/>
    </location>
</feature>
<dbReference type="InterPro" id="IPR011009">
    <property type="entry name" value="Kinase-like_dom_sf"/>
</dbReference>